<dbReference type="InterPro" id="IPR017871">
    <property type="entry name" value="ABC_transporter-like_CS"/>
</dbReference>
<accession>A0A0N9WNK5</accession>
<evidence type="ECO:0000256" key="6">
    <source>
        <dbReference type="ARBA" id="ARBA00022741"/>
    </source>
</evidence>
<evidence type="ECO:0000256" key="9">
    <source>
        <dbReference type="ARBA" id="ARBA00023065"/>
    </source>
</evidence>
<reference evidence="13" key="1">
    <citation type="submission" date="2015-09" db="EMBL/GenBank/DDBJ databases">
        <title>Whole genome sequence of Pseudomonas fluorescens FW300-N2E3.</title>
        <authorList>
            <person name="Ray J."/>
            <person name="Melnyk R."/>
            <person name="Deutschbauer A."/>
        </authorList>
    </citation>
    <scope>NUCLEOTIDE SEQUENCE [LARGE SCALE GENOMIC DNA]</scope>
    <source>
        <strain evidence="13">FW300-N2E3</strain>
    </source>
</reference>
<dbReference type="RefSeq" id="WP_054597225.1">
    <property type="nucleotide sequence ID" value="NZ_CP012830.1"/>
</dbReference>
<proteinExistence type="inferred from homology"/>
<name>A0A0N9WNK5_PSEFL</name>
<dbReference type="GO" id="GO:0016887">
    <property type="term" value="F:ATP hydrolysis activity"/>
    <property type="evidence" value="ECO:0007669"/>
    <property type="project" value="InterPro"/>
</dbReference>
<dbReference type="InterPro" id="IPR003439">
    <property type="entry name" value="ABC_transporter-like_ATP-bd"/>
</dbReference>
<evidence type="ECO:0000313" key="13">
    <source>
        <dbReference type="Proteomes" id="UP000066487"/>
    </source>
</evidence>
<evidence type="ECO:0000259" key="11">
    <source>
        <dbReference type="PROSITE" id="PS50893"/>
    </source>
</evidence>
<dbReference type="FunFam" id="3.40.50.300:FF:000134">
    <property type="entry name" value="Iron-enterobactin ABC transporter ATP-binding protein"/>
    <property type="match status" value="1"/>
</dbReference>
<dbReference type="PANTHER" id="PTHR42771:SF3">
    <property type="entry name" value="PETROBACTIN IMPORT ATP-BINDING PROTEIN YCLP"/>
    <property type="match status" value="1"/>
</dbReference>
<dbReference type="GO" id="GO:0005524">
    <property type="term" value="F:ATP binding"/>
    <property type="evidence" value="ECO:0007669"/>
    <property type="project" value="UniProtKB-KW"/>
</dbReference>
<protein>
    <submittedName>
        <fullName evidence="12">Iron ABC transporter ATP-binding protein</fullName>
    </submittedName>
</protein>
<evidence type="ECO:0000313" key="12">
    <source>
        <dbReference type="EMBL" id="ALI03990.1"/>
    </source>
</evidence>
<evidence type="ECO:0000256" key="2">
    <source>
        <dbReference type="ARBA" id="ARBA00005417"/>
    </source>
</evidence>
<sequence length="260" mass="29016">MIALNHVYKAYGTRHVLSDVSVRFPPGQVTSLIGPNGAGKTTLLMLIARLLAPTRGDVLIGGRSILDVPVRDYAKRVATLRQSPDFNLRLTVEELVAFGRFPYSRGALTAQDREAIDEAIEFLSLQSLRLSYIDELSGGQRQMAFLAMTIAQQTDYLLLDEPLNNLDMKHGVQIMRALRRLCDEQGRTVILVVHDINFAANYSDHIVAMKGGGIHRHGPVAEVVTEAHLRELFDLDFEILQSEQGFVCNYFNPSPSRELI</sequence>
<evidence type="ECO:0000256" key="1">
    <source>
        <dbReference type="ARBA" id="ARBA00004202"/>
    </source>
</evidence>
<dbReference type="AlphaFoldDB" id="A0A0N9WNK5"/>
<keyword evidence="5" id="KW-0410">Iron transport</keyword>
<evidence type="ECO:0000256" key="10">
    <source>
        <dbReference type="ARBA" id="ARBA00023136"/>
    </source>
</evidence>
<dbReference type="SMART" id="SM00382">
    <property type="entry name" value="AAA"/>
    <property type="match status" value="1"/>
</dbReference>
<dbReference type="Pfam" id="PF00005">
    <property type="entry name" value="ABC_tran"/>
    <property type="match status" value="1"/>
</dbReference>
<dbReference type="CDD" id="cd03214">
    <property type="entry name" value="ABC_Iron-Siderophores_B12_Hemin"/>
    <property type="match status" value="1"/>
</dbReference>
<keyword evidence="7 12" id="KW-0067">ATP-binding</keyword>
<organism evidence="12 13">
    <name type="scientific">Pseudomonas fluorescens</name>
    <dbReference type="NCBI Taxonomy" id="294"/>
    <lineage>
        <taxon>Bacteria</taxon>
        <taxon>Pseudomonadati</taxon>
        <taxon>Pseudomonadota</taxon>
        <taxon>Gammaproteobacteria</taxon>
        <taxon>Pseudomonadales</taxon>
        <taxon>Pseudomonadaceae</taxon>
        <taxon>Pseudomonas</taxon>
    </lineage>
</organism>
<keyword evidence="4" id="KW-1003">Cell membrane</keyword>
<evidence type="ECO:0000256" key="4">
    <source>
        <dbReference type="ARBA" id="ARBA00022475"/>
    </source>
</evidence>
<feature type="domain" description="ABC transporter" evidence="11">
    <location>
        <begin position="2"/>
        <end position="236"/>
    </location>
</feature>
<dbReference type="PROSITE" id="PS50893">
    <property type="entry name" value="ABC_TRANSPORTER_2"/>
    <property type="match status" value="1"/>
</dbReference>
<dbReference type="EMBL" id="CP012830">
    <property type="protein sequence ID" value="ALI03990.1"/>
    <property type="molecule type" value="Genomic_DNA"/>
</dbReference>
<dbReference type="PANTHER" id="PTHR42771">
    <property type="entry name" value="IRON(3+)-HYDROXAMATE IMPORT ATP-BINDING PROTEIN FHUC"/>
    <property type="match status" value="1"/>
</dbReference>
<gene>
    <name evidence="12" type="ORF">AO353_24045</name>
</gene>
<evidence type="ECO:0000256" key="3">
    <source>
        <dbReference type="ARBA" id="ARBA00022448"/>
    </source>
</evidence>
<keyword evidence="8" id="KW-0408">Iron</keyword>
<dbReference type="InterPro" id="IPR051535">
    <property type="entry name" value="Siderophore_ABC-ATPase"/>
</dbReference>
<keyword evidence="3" id="KW-0813">Transport</keyword>
<dbReference type="InterPro" id="IPR003593">
    <property type="entry name" value="AAA+_ATPase"/>
</dbReference>
<dbReference type="Gene3D" id="3.40.50.300">
    <property type="entry name" value="P-loop containing nucleotide triphosphate hydrolases"/>
    <property type="match status" value="1"/>
</dbReference>
<keyword evidence="6" id="KW-0547">Nucleotide-binding</keyword>
<dbReference type="OrthoDB" id="5292475at2"/>
<reference evidence="12 13" key="2">
    <citation type="journal article" date="2018" name="Nature">
        <title>Mutant phenotypes for thousands of bacterial genes of unknown function.</title>
        <authorList>
            <person name="Price M.N."/>
            <person name="Wetmore K.M."/>
            <person name="Waters R.J."/>
            <person name="Callaghan M."/>
            <person name="Ray J."/>
            <person name="Liu H."/>
            <person name="Kuehl J.V."/>
            <person name="Melnyk R.A."/>
            <person name="Lamson J.S."/>
            <person name="Suh Y."/>
            <person name="Carlson H.K."/>
            <person name="Esquivel Z."/>
            <person name="Sadeeshkumar H."/>
            <person name="Chakraborty R."/>
            <person name="Zane G.M."/>
            <person name="Rubin B.E."/>
            <person name="Wall J.D."/>
            <person name="Visel A."/>
            <person name="Bristow J."/>
            <person name="Blow M.J."/>
            <person name="Arkin A.P."/>
            <person name="Deutschbauer A.M."/>
        </authorList>
    </citation>
    <scope>NUCLEOTIDE SEQUENCE [LARGE SCALE GENOMIC DNA]</scope>
    <source>
        <strain evidence="12 13">FW300-N2E3</strain>
    </source>
</reference>
<keyword evidence="9" id="KW-0406">Ion transport</keyword>
<evidence type="ECO:0000256" key="7">
    <source>
        <dbReference type="ARBA" id="ARBA00022840"/>
    </source>
</evidence>
<evidence type="ECO:0000256" key="5">
    <source>
        <dbReference type="ARBA" id="ARBA00022496"/>
    </source>
</evidence>
<comment type="similarity">
    <text evidence="2">Belongs to the ABC transporter superfamily.</text>
</comment>
<keyword evidence="10" id="KW-0472">Membrane</keyword>
<dbReference type="GO" id="GO:0006826">
    <property type="term" value="P:iron ion transport"/>
    <property type="evidence" value="ECO:0007669"/>
    <property type="project" value="UniProtKB-KW"/>
</dbReference>
<dbReference type="GO" id="GO:0005886">
    <property type="term" value="C:plasma membrane"/>
    <property type="evidence" value="ECO:0007669"/>
    <property type="project" value="UniProtKB-SubCell"/>
</dbReference>
<dbReference type="PROSITE" id="PS00211">
    <property type="entry name" value="ABC_TRANSPORTER_1"/>
    <property type="match status" value="1"/>
</dbReference>
<dbReference type="Proteomes" id="UP000066487">
    <property type="component" value="Chromosome"/>
</dbReference>
<dbReference type="InterPro" id="IPR027417">
    <property type="entry name" value="P-loop_NTPase"/>
</dbReference>
<evidence type="ECO:0000256" key="8">
    <source>
        <dbReference type="ARBA" id="ARBA00023004"/>
    </source>
</evidence>
<dbReference type="SUPFAM" id="SSF52540">
    <property type="entry name" value="P-loop containing nucleoside triphosphate hydrolases"/>
    <property type="match status" value="1"/>
</dbReference>
<comment type="subcellular location">
    <subcellularLocation>
        <location evidence="1">Cell membrane</location>
        <topology evidence="1">Peripheral membrane protein</topology>
    </subcellularLocation>
</comment>